<organism evidence="1 2">
    <name type="scientific">Genlisea aurea</name>
    <dbReference type="NCBI Taxonomy" id="192259"/>
    <lineage>
        <taxon>Eukaryota</taxon>
        <taxon>Viridiplantae</taxon>
        <taxon>Streptophyta</taxon>
        <taxon>Embryophyta</taxon>
        <taxon>Tracheophyta</taxon>
        <taxon>Spermatophyta</taxon>
        <taxon>Magnoliopsida</taxon>
        <taxon>eudicotyledons</taxon>
        <taxon>Gunneridae</taxon>
        <taxon>Pentapetalae</taxon>
        <taxon>asterids</taxon>
        <taxon>lamiids</taxon>
        <taxon>Lamiales</taxon>
        <taxon>Lentibulariaceae</taxon>
        <taxon>Genlisea</taxon>
    </lineage>
</organism>
<dbReference type="AlphaFoldDB" id="S8C676"/>
<dbReference type="EMBL" id="AUSU01006270">
    <property type="protein sequence ID" value="EPS62259.1"/>
    <property type="molecule type" value="Genomic_DNA"/>
</dbReference>
<dbReference type="PANTHER" id="PTHR37227:SF2">
    <property type="entry name" value="OS01G0219000 PROTEIN"/>
    <property type="match status" value="1"/>
</dbReference>
<evidence type="ECO:0000313" key="2">
    <source>
        <dbReference type="Proteomes" id="UP000015453"/>
    </source>
</evidence>
<comment type="caution">
    <text evidence="1">The sequence shown here is derived from an EMBL/GenBank/DDBJ whole genome shotgun (WGS) entry which is preliminary data.</text>
</comment>
<name>S8C676_9LAMI</name>
<accession>S8C676</accession>
<dbReference type="Proteomes" id="UP000015453">
    <property type="component" value="Unassembled WGS sequence"/>
</dbReference>
<protein>
    <submittedName>
        <fullName evidence="1">Uncharacterized protein</fullName>
    </submittedName>
</protein>
<dbReference type="PANTHER" id="PTHR37227">
    <property type="entry name" value="OS01G0219000 PROTEIN"/>
    <property type="match status" value="1"/>
</dbReference>
<sequence>MDDVITDFPPPSRFLPEDLNNFTPPTPAVTSPVINFSSPLDFSKFSSPSLLIVAISYPSVHFLSHLSSTTPLGTLVLSNNQSCDIVTLNNAATNPITIVLVRSPVPPERAHEVAKLLVGGGNNAISPQSVLILDSIRSCNFRGKLSSDEAAAFKLENGECVVKGVDYYPSGSIADGLGASVLSRCAMKKIRGCLYLSWPDFGLPVMSIVKAAVAGDVLRGVDCSTDSKFEDEYLKVCRKKALLDSDMYA</sequence>
<gene>
    <name evidence="1" type="ORF">M569_12532</name>
</gene>
<evidence type="ECO:0000313" key="1">
    <source>
        <dbReference type="EMBL" id="EPS62259.1"/>
    </source>
</evidence>
<proteinExistence type="predicted"/>
<dbReference type="OrthoDB" id="17536at2759"/>
<reference evidence="1 2" key="1">
    <citation type="journal article" date="2013" name="BMC Genomics">
        <title>The miniature genome of a carnivorous plant Genlisea aurea contains a low number of genes and short non-coding sequences.</title>
        <authorList>
            <person name="Leushkin E.V."/>
            <person name="Sutormin R.A."/>
            <person name="Nabieva E.R."/>
            <person name="Penin A.A."/>
            <person name="Kondrashov A.S."/>
            <person name="Logacheva M.D."/>
        </authorList>
    </citation>
    <scope>NUCLEOTIDE SEQUENCE [LARGE SCALE GENOMIC DNA]</scope>
</reference>
<keyword evidence="2" id="KW-1185">Reference proteome</keyword>